<accession>A0A090MK39</accession>
<proteinExistence type="predicted"/>
<organism evidence="1">
    <name type="scientific">Fusarium clavum</name>
    <dbReference type="NCBI Taxonomy" id="2594811"/>
    <lineage>
        <taxon>Eukaryota</taxon>
        <taxon>Fungi</taxon>
        <taxon>Dikarya</taxon>
        <taxon>Ascomycota</taxon>
        <taxon>Pezizomycotina</taxon>
        <taxon>Sordariomycetes</taxon>
        <taxon>Hypocreomycetidae</taxon>
        <taxon>Hypocreales</taxon>
        <taxon>Nectriaceae</taxon>
        <taxon>Fusarium</taxon>
        <taxon>Fusarium incarnatum-equiseti species complex</taxon>
    </lineage>
</organism>
<gene>
    <name evidence="1" type="ORF">BN850_0110730</name>
</gene>
<dbReference type="AlphaFoldDB" id="A0A090MK39"/>
<protein>
    <submittedName>
        <fullName evidence="1">WGS project CBMI000000000 data, contig CS3069_c003789</fullName>
    </submittedName>
</protein>
<evidence type="ECO:0000313" key="1">
    <source>
        <dbReference type="EMBL" id="CEG05387.1"/>
    </source>
</evidence>
<dbReference type="EMBL" id="CBMI010003787">
    <property type="protein sequence ID" value="CEG05387.1"/>
    <property type="molecule type" value="Genomic_DNA"/>
</dbReference>
<reference evidence="1" key="1">
    <citation type="submission" date="2013-05" db="EMBL/GenBank/DDBJ databases">
        <title>Draft genome sequences of six wheat associated Fusarium spp. isolates.</title>
        <authorList>
            <person name="Moolhuijzen P.M."/>
            <person name="Manners J.M."/>
            <person name="Wilcox S."/>
            <person name="Bellgard M.I."/>
            <person name="Gardiner D.M."/>
        </authorList>
    </citation>
    <scope>NUCLEOTIDE SEQUENCE</scope>
    <source>
        <strain evidence="1">CS3069</strain>
    </source>
</reference>
<name>A0A090MK39_9HYPO</name>
<comment type="caution">
    <text evidence="1">The sequence shown here is derived from an EMBL/GenBank/DDBJ whole genome shotgun (WGS) entry which is preliminary data.</text>
</comment>
<sequence length="59" mass="6456">MEGLAPFPFSPPQPATSGAGYCSRNYHGAPSITIRLRRKLAECGNVFVVDEGLMEFKQL</sequence>